<protein>
    <recommendedName>
        <fullName evidence="3">Lipoprotein</fullName>
    </recommendedName>
</protein>
<dbReference type="PROSITE" id="PS51257">
    <property type="entry name" value="PROKAR_LIPOPROTEIN"/>
    <property type="match status" value="1"/>
</dbReference>
<evidence type="ECO:0000313" key="2">
    <source>
        <dbReference type="Proteomes" id="UP000268313"/>
    </source>
</evidence>
<reference evidence="2" key="1">
    <citation type="submission" date="2018-09" db="EMBL/GenBank/DDBJ databases">
        <authorList>
            <person name="Livingstone P.G."/>
            <person name="Whitworth D.E."/>
        </authorList>
    </citation>
    <scope>NUCLEOTIDE SEQUENCE [LARGE SCALE GENOMIC DNA]</scope>
    <source>
        <strain evidence="2">CA043D</strain>
    </source>
</reference>
<evidence type="ECO:0008006" key="3">
    <source>
        <dbReference type="Google" id="ProtNLM"/>
    </source>
</evidence>
<keyword evidence="2" id="KW-1185">Reference proteome</keyword>
<dbReference type="EMBL" id="RAWE01000108">
    <property type="protein sequence ID" value="RKG99705.1"/>
    <property type="molecule type" value="Genomic_DNA"/>
</dbReference>
<gene>
    <name evidence="1" type="ORF">D7X32_25720</name>
</gene>
<proteinExistence type="predicted"/>
<organism evidence="1 2">
    <name type="scientific">Corallococcus carmarthensis</name>
    <dbReference type="NCBI Taxonomy" id="2316728"/>
    <lineage>
        <taxon>Bacteria</taxon>
        <taxon>Pseudomonadati</taxon>
        <taxon>Myxococcota</taxon>
        <taxon>Myxococcia</taxon>
        <taxon>Myxococcales</taxon>
        <taxon>Cystobacterineae</taxon>
        <taxon>Myxococcaceae</taxon>
        <taxon>Corallococcus</taxon>
    </lineage>
</organism>
<sequence length="204" mass="21507">MPLKDPGADMERMRMRSWVGALCVAAGLLTGCEDGLAPRPPEREEAPVVPAVKPPKVHTRRFEVRVKGVNAEAYRAVVLPVAGLRAKAGGWELATGVRSRTVDLATPGHASLVGYVDVPEGSADVELTLTWDEAGGYESDPDAADGAAGAEAGVLDARPGTVRLRVSPAAMARHGRVVLEVDVASSLVKGADGRRFLPRFMTAY</sequence>
<dbReference type="Proteomes" id="UP000268313">
    <property type="component" value="Unassembled WGS sequence"/>
</dbReference>
<evidence type="ECO:0000313" key="1">
    <source>
        <dbReference type="EMBL" id="RKG99705.1"/>
    </source>
</evidence>
<name>A0A3A8JWV9_9BACT</name>
<accession>A0A3A8JWV9</accession>
<comment type="caution">
    <text evidence="1">The sequence shown here is derived from an EMBL/GenBank/DDBJ whole genome shotgun (WGS) entry which is preliminary data.</text>
</comment>
<dbReference type="AlphaFoldDB" id="A0A3A8JWV9"/>